<dbReference type="OrthoDB" id="7860618at2"/>
<keyword evidence="2" id="KW-1185">Reference proteome</keyword>
<dbReference type="EMBL" id="QRAP01000008">
    <property type="protein sequence ID" value="RDK87803.1"/>
    <property type="molecule type" value="Genomic_DNA"/>
</dbReference>
<reference evidence="1 2" key="1">
    <citation type="submission" date="2018-07" db="EMBL/GenBank/DDBJ databases">
        <title>Genomic Encyclopedia of Type Strains, Phase IV (KMG-IV): sequencing the most valuable type-strain genomes for metagenomic binning, comparative biology and taxonomic classification.</title>
        <authorList>
            <person name="Goeker M."/>
        </authorList>
    </citation>
    <scope>NUCLEOTIDE SEQUENCE [LARGE SCALE GENOMIC DNA]</scope>
    <source>
        <strain evidence="1 2">DSM 103736</strain>
    </source>
</reference>
<dbReference type="RefSeq" id="WP_115459564.1">
    <property type="nucleotide sequence ID" value="NZ_QRAP01000008.1"/>
</dbReference>
<evidence type="ECO:0000313" key="2">
    <source>
        <dbReference type="Proteomes" id="UP000254848"/>
    </source>
</evidence>
<organism evidence="1 2">
    <name type="scientific">Enterobacillus tribolii</name>
    <dbReference type="NCBI Taxonomy" id="1487935"/>
    <lineage>
        <taxon>Bacteria</taxon>
        <taxon>Pseudomonadati</taxon>
        <taxon>Pseudomonadota</taxon>
        <taxon>Gammaproteobacteria</taxon>
        <taxon>Enterobacterales</taxon>
        <taxon>Hafniaceae</taxon>
        <taxon>Enterobacillus</taxon>
    </lineage>
</organism>
<dbReference type="Proteomes" id="UP000254848">
    <property type="component" value="Unassembled WGS sequence"/>
</dbReference>
<dbReference type="AlphaFoldDB" id="A0A370QHG6"/>
<gene>
    <name evidence="1" type="ORF">C8D90_10871</name>
</gene>
<name>A0A370QHG6_9GAMM</name>
<proteinExistence type="predicted"/>
<comment type="caution">
    <text evidence="1">The sequence shown here is derived from an EMBL/GenBank/DDBJ whole genome shotgun (WGS) entry which is preliminary data.</text>
</comment>
<protein>
    <submittedName>
        <fullName evidence="1">AlpA family transcriptional regulator</fullName>
    </submittedName>
</protein>
<sequence>MANFEFTLIFSLPDAEADPAAYIEALGAGGCDDALIGIGLNGRIALNFNREAEDAAAAISSAIVQVRAVIPGAVLAEASPDFVGLTDIADLLGFSRQNMRKIMEQGGYAFPAPLHQGKTAIWHLASVLRWLKERKRCAVDAGLLELAQTTMQCNLYRAARDMDTGLQRNIAGWLR</sequence>
<evidence type="ECO:0000313" key="1">
    <source>
        <dbReference type="EMBL" id="RDK87803.1"/>
    </source>
</evidence>
<accession>A0A370QHG6</accession>